<dbReference type="NCBIfam" id="TIGR00174">
    <property type="entry name" value="miaA"/>
    <property type="match status" value="1"/>
</dbReference>
<comment type="similarity">
    <text evidence="3 10 13">Belongs to the IPP transferase family.</text>
</comment>
<evidence type="ECO:0000256" key="2">
    <source>
        <dbReference type="ARBA" id="ARBA00003213"/>
    </source>
</evidence>
<evidence type="ECO:0000256" key="8">
    <source>
        <dbReference type="ARBA" id="ARBA00022842"/>
    </source>
</evidence>
<comment type="function">
    <text evidence="2 10 12">Catalyzes the transfer of a dimethylallyl group onto the adenine at position 37 in tRNAs that read codons beginning with uridine, leading to the formation of N6-(dimethylallyl)adenosine (i(6)A).</text>
</comment>
<dbReference type="PANTHER" id="PTHR11088">
    <property type="entry name" value="TRNA DIMETHYLALLYLTRANSFERASE"/>
    <property type="match status" value="1"/>
</dbReference>
<dbReference type="Proteomes" id="UP000503278">
    <property type="component" value="Chromosome"/>
</dbReference>
<keyword evidence="6 10" id="KW-0547">Nucleotide-binding</keyword>
<feature type="site" description="Interaction with substrate tRNA" evidence="10">
    <location>
        <position position="124"/>
    </location>
</feature>
<feature type="region of interest" description="Interaction with substrate tRNA" evidence="10">
    <location>
        <begin position="36"/>
        <end position="39"/>
    </location>
</feature>
<dbReference type="RefSeq" id="WP_169608746.1">
    <property type="nucleotide sequence ID" value="NZ_CP051682.1"/>
</dbReference>
<proteinExistence type="inferred from homology"/>
<comment type="cofactor">
    <cofactor evidence="1 10">
        <name>Mg(2+)</name>
        <dbReference type="ChEBI" id="CHEBI:18420"/>
    </cofactor>
</comment>
<dbReference type="HAMAP" id="MF_00185">
    <property type="entry name" value="IPP_trans"/>
    <property type="match status" value="1"/>
</dbReference>
<evidence type="ECO:0000256" key="11">
    <source>
        <dbReference type="RuleBase" id="RU003783"/>
    </source>
</evidence>
<reference evidence="14 15" key="1">
    <citation type="submission" date="2020-04" db="EMBL/GenBank/DDBJ databases">
        <title>Genome sequencing of novel species.</title>
        <authorList>
            <person name="Heo J."/>
            <person name="Kim S.-J."/>
            <person name="Kim J.-S."/>
            <person name="Hong S.-B."/>
            <person name="Kwon S.-W."/>
        </authorList>
    </citation>
    <scope>NUCLEOTIDE SEQUENCE [LARGE SCALE GENOMIC DNA]</scope>
    <source>
        <strain evidence="14 15">F39-2</strain>
    </source>
</reference>
<dbReference type="EMBL" id="CP051682">
    <property type="protein sequence ID" value="QJD96967.1"/>
    <property type="molecule type" value="Genomic_DNA"/>
</dbReference>
<evidence type="ECO:0000256" key="1">
    <source>
        <dbReference type="ARBA" id="ARBA00001946"/>
    </source>
</evidence>
<sequence>MSRKYLIVIAGPTAIGKTAAAITLAQHYHTAILSADSRQFYREMTIGTAKPSPDELAAAQHYFINSHSVTDTFTVADFEQQALQVLKQVFTQYNLAIIAGGSGLYVKAVEEGFDELPNVKAGVRDNLNEAFAQCGISYLQDRLKIADPGYYQQVDLNNPQRLIRALEVFESTGTPYSAFRTGNKQQRPFQIIKVGLDMPREALYQRINQRVDMMLAQGLVAEVEQLLHFRHLNALNTVGYIEIFDYLDGKTSLPQAVELIKQNTRRFAKRQLTWFRKDQQITWFAPDDLTGIIRYIDSIIAASAA</sequence>
<dbReference type="InterPro" id="IPR027417">
    <property type="entry name" value="P-loop_NTPase"/>
</dbReference>
<evidence type="ECO:0000256" key="9">
    <source>
        <dbReference type="ARBA" id="ARBA00049563"/>
    </source>
</evidence>
<evidence type="ECO:0000256" key="10">
    <source>
        <dbReference type="HAMAP-Rule" id="MF_00185"/>
    </source>
</evidence>
<feature type="site" description="Interaction with substrate tRNA" evidence="10">
    <location>
        <position position="102"/>
    </location>
</feature>
<evidence type="ECO:0000256" key="4">
    <source>
        <dbReference type="ARBA" id="ARBA00022679"/>
    </source>
</evidence>
<keyword evidence="15" id="KW-1185">Reference proteome</keyword>
<protein>
    <recommendedName>
        <fullName evidence="10">tRNA dimethylallyltransferase</fullName>
        <ecNumber evidence="10">2.5.1.75</ecNumber>
    </recommendedName>
    <alternativeName>
        <fullName evidence="10">Dimethylallyl diphosphate:tRNA dimethylallyltransferase</fullName>
        <shortName evidence="10">DMAPP:tRNA dimethylallyltransferase</shortName>
        <shortName evidence="10">DMATase</shortName>
    </alternativeName>
    <alternativeName>
        <fullName evidence="10">Isopentenyl-diphosphate:tRNA isopentenyltransferase</fullName>
        <shortName evidence="10">IPP transferase</shortName>
        <shortName evidence="10">IPPT</shortName>
        <shortName evidence="10">IPTase</shortName>
    </alternativeName>
</protein>
<dbReference type="PANTHER" id="PTHR11088:SF60">
    <property type="entry name" value="TRNA DIMETHYLALLYLTRANSFERASE"/>
    <property type="match status" value="1"/>
</dbReference>
<evidence type="ECO:0000256" key="3">
    <source>
        <dbReference type="ARBA" id="ARBA00005842"/>
    </source>
</evidence>
<dbReference type="AlphaFoldDB" id="A0A7L5E3H3"/>
<evidence type="ECO:0000256" key="7">
    <source>
        <dbReference type="ARBA" id="ARBA00022840"/>
    </source>
</evidence>
<dbReference type="SUPFAM" id="SSF52540">
    <property type="entry name" value="P-loop containing nucleoside triphosphate hydrolases"/>
    <property type="match status" value="2"/>
</dbReference>
<feature type="binding site" evidence="10">
    <location>
        <begin position="13"/>
        <end position="18"/>
    </location>
    <ligand>
        <name>substrate</name>
    </ligand>
</feature>
<evidence type="ECO:0000313" key="14">
    <source>
        <dbReference type="EMBL" id="QJD96967.1"/>
    </source>
</evidence>
<dbReference type="GO" id="GO:0006400">
    <property type="term" value="P:tRNA modification"/>
    <property type="evidence" value="ECO:0007669"/>
    <property type="project" value="TreeGrafter"/>
</dbReference>
<dbReference type="KEGG" id="mrob:HH214_14365"/>
<comment type="subunit">
    <text evidence="10">Monomer.</text>
</comment>
<evidence type="ECO:0000256" key="6">
    <source>
        <dbReference type="ARBA" id="ARBA00022741"/>
    </source>
</evidence>
<feature type="binding site" evidence="10">
    <location>
        <begin position="11"/>
        <end position="18"/>
    </location>
    <ligand>
        <name>ATP</name>
        <dbReference type="ChEBI" id="CHEBI:30616"/>
    </ligand>
</feature>
<evidence type="ECO:0000256" key="12">
    <source>
        <dbReference type="RuleBase" id="RU003784"/>
    </source>
</evidence>
<dbReference type="GO" id="GO:0052381">
    <property type="term" value="F:tRNA dimethylallyltransferase activity"/>
    <property type="evidence" value="ECO:0007669"/>
    <property type="project" value="UniProtKB-UniRule"/>
</dbReference>
<feature type="region of interest" description="Interaction with substrate tRNA" evidence="10">
    <location>
        <begin position="160"/>
        <end position="164"/>
    </location>
</feature>
<comment type="catalytic activity">
    <reaction evidence="9 10 11">
        <text>adenosine(37) in tRNA + dimethylallyl diphosphate = N(6)-dimethylallyladenosine(37) in tRNA + diphosphate</text>
        <dbReference type="Rhea" id="RHEA:26482"/>
        <dbReference type="Rhea" id="RHEA-COMP:10162"/>
        <dbReference type="Rhea" id="RHEA-COMP:10375"/>
        <dbReference type="ChEBI" id="CHEBI:33019"/>
        <dbReference type="ChEBI" id="CHEBI:57623"/>
        <dbReference type="ChEBI" id="CHEBI:74411"/>
        <dbReference type="ChEBI" id="CHEBI:74415"/>
        <dbReference type="EC" id="2.5.1.75"/>
    </reaction>
</comment>
<keyword evidence="5 10" id="KW-0819">tRNA processing</keyword>
<name>A0A7L5E3H3_9SPHI</name>
<keyword evidence="4 10" id="KW-0808">Transferase</keyword>
<dbReference type="Pfam" id="PF01715">
    <property type="entry name" value="IPPT"/>
    <property type="match status" value="1"/>
</dbReference>
<keyword evidence="8 10" id="KW-0460">Magnesium</keyword>
<comment type="caution">
    <text evidence="10">Lacks conserved residue(s) required for the propagation of feature annotation.</text>
</comment>
<dbReference type="GO" id="GO:0005524">
    <property type="term" value="F:ATP binding"/>
    <property type="evidence" value="ECO:0007669"/>
    <property type="project" value="UniProtKB-UniRule"/>
</dbReference>
<evidence type="ECO:0000313" key="15">
    <source>
        <dbReference type="Proteomes" id="UP000503278"/>
    </source>
</evidence>
<dbReference type="EC" id="2.5.1.75" evidence="10"/>
<dbReference type="InterPro" id="IPR018022">
    <property type="entry name" value="IPT"/>
</dbReference>
<accession>A0A7L5E3H3</accession>
<dbReference type="Gene3D" id="3.40.50.300">
    <property type="entry name" value="P-loop containing nucleotide triphosphate hydrolases"/>
    <property type="match status" value="1"/>
</dbReference>
<evidence type="ECO:0000256" key="5">
    <source>
        <dbReference type="ARBA" id="ARBA00022694"/>
    </source>
</evidence>
<dbReference type="Gene3D" id="1.10.20.140">
    <property type="match status" value="1"/>
</dbReference>
<keyword evidence="7 10" id="KW-0067">ATP-binding</keyword>
<dbReference type="InterPro" id="IPR039657">
    <property type="entry name" value="Dimethylallyltransferase"/>
</dbReference>
<organism evidence="14 15">
    <name type="scientific">Mucilaginibacter robiniae</name>
    <dbReference type="NCBI Taxonomy" id="2728022"/>
    <lineage>
        <taxon>Bacteria</taxon>
        <taxon>Pseudomonadati</taxon>
        <taxon>Bacteroidota</taxon>
        <taxon>Sphingobacteriia</taxon>
        <taxon>Sphingobacteriales</taxon>
        <taxon>Sphingobacteriaceae</taxon>
        <taxon>Mucilaginibacter</taxon>
    </lineage>
</organism>
<evidence type="ECO:0000256" key="13">
    <source>
        <dbReference type="RuleBase" id="RU003785"/>
    </source>
</evidence>
<gene>
    <name evidence="10 14" type="primary">miaA</name>
    <name evidence="14" type="ORF">HH214_14365</name>
</gene>